<evidence type="ECO:0000313" key="2">
    <source>
        <dbReference type="EMBL" id="MCS3712137.1"/>
    </source>
</evidence>
<sequence length="98" mass="11282">MNQLLEKAQNRCANHSNPTVRAAWRDLRDRVKRLRDSTSVGTYGPASRNGRDDPSTIRLRKKRALNSIRRLREEAPGVSRQMDELEEEIRGIPARKGM</sequence>
<name>A0A9X2TGV7_9BACT</name>
<dbReference type="Proteomes" id="UP001155057">
    <property type="component" value="Unassembled WGS sequence"/>
</dbReference>
<dbReference type="EMBL" id="JANUAE010000028">
    <property type="protein sequence ID" value="MCS3712137.1"/>
    <property type="molecule type" value="Genomic_DNA"/>
</dbReference>
<dbReference type="AlphaFoldDB" id="A0A9X2TGV7"/>
<reference evidence="2" key="1">
    <citation type="submission" date="2022-08" db="EMBL/GenBank/DDBJ databases">
        <title>Genomic Encyclopedia of Type Strains, Phase V (KMG-V): Genome sequencing to study the core and pangenomes of soil and plant-associated prokaryotes.</title>
        <authorList>
            <person name="Whitman W."/>
        </authorList>
    </citation>
    <scope>NUCLEOTIDE SEQUENCE</scope>
    <source>
        <strain evidence="2">SP3049</strain>
    </source>
</reference>
<organism evidence="2 3">
    <name type="scientific">Salinibacter ruber</name>
    <dbReference type="NCBI Taxonomy" id="146919"/>
    <lineage>
        <taxon>Bacteria</taxon>
        <taxon>Pseudomonadati</taxon>
        <taxon>Rhodothermota</taxon>
        <taxon>Rhodothermia</taxon>
        <taxon>Rhodothermales</taxon>
        <taxon>Salinibacteraceae</taxon>
        <taxon>Salinibacter</taxon>
    </lineage>
</organism>
<evidence type="ECO:0000256" key="1">
    <source>
        <dbReference type="SAM" id="MobiDB-lite"/>
    </source>
</evidence>
<comment type="caution">
    <text evidence="2">The sequence shown here is derived from an EMBL/GenBank/DDBJ whole genome shotgun (WGS) entry which is preliminary data.</text>
</comment>
<gene>
    <name evidence="2" type="ORF">GGP61_003775</name>
</gene>
<protein>
    <submittedName>
        <fullName evidence="2">Uncharacterized protein</fullName>
    </submittedName>
</protein>
<feature type="region of interest" description="Disordered" evidence="1">
    <location>
        <begin position="35"/>
        <end position="58"/>
    </location>
</feature>
<proteinExistence type="predicted"/>
<evidence type="ECO:0000313" key="3">
    <source>
        <dbReference type="Proteomes" id="UP001155057"/>
    </source>
</evidence>
<accession>A0A9X2TGV7</accession>